<evidence type="ECO:0000313" key="2">
    <source>
        <dbReference type="EMBL" id="RPA60633.1"/>
    </source>
</evidence>
<evidence type="ECO:0000256" key="1">
    <source>
        <dbReference type="SAM" id="MobiDB-lite"/>
    </source>
</evidence>
<accession>A0A3N4GCV1</accession>
<comment type="caution">
    <text evidence="2">The sequence shown here is derived from an EMBL/GenBank/DDBJ whole genome shotgun (WGS) entry which is preliminary data.</text>
</comment>
<feature type="region of interest" description="Disordered" evidence="1">
    <location>
        <begin position="60"/>
        <end position="82"/>
    </location>
</feature>
<proteinExistence type="predicted"/>
<name>A0A3N4GCV1_9LACT</name>
<dbReference type="OrthoDB" id="9856575at2"/>
<organism evidence="2 3">
    <name type="scientific">Aerococcus agrisoli</name>
    <dbReference type="NCBI Taxonomy" id="2487350"/>
    <lineage>
        <taxon>Bacteria</taxon>
        <taxon>Bacillati</taxon>
        <taxon>Bacillota</taxon>
        <taxon>Bacilli</taxon>
        <taxon>Lactobacillales</taxon>
        <taxon>Aerococcaceae</taxon>
        <taxon>Aerococcus</taxon>
    </lineage>
</organism>
<evidence type="ECO:0000313" key="3">
    <source>
        <dbReference type="Proteomes" id="UP000273977"/>
    </source>
</evidence>
<dbReference type="EMBL" id="RKMG01000011">
    <property type="protein sequence ID" value="RPA60633.1"/>
    <property type="molecule type" value="Genomic_DNA"/>
</dbReference>
<reference evidence="2 3" key="1">
    <citation type="submission" date="2018-11" db="EMBL/GenBank/DDBJ databases">
        <title>Aerococcus sp. SJQ22, whole genome shotgun sequence.</title>
        <authorList>
            <person name="Sun L."/>
            <person name="Gao X."/>
            <person name="Chen W."/>
            <person name="Huang K."/>
        </authorList>
    </citation>
    <scope>NUCLEOTIDE SEQUENCE [LARGE SCALE GENOMIC DNA]</scope>
    <source>
        <strain evidence="2 3">SJQ22</strain>
    </source>
</reference>
<dbReference type="RefSeq" id="WP_123779813.1">
    <property type="nucleotide sequence ID" value="NZ_RKMG01000011.1"/>
</dbReference>
<keyword evidence="3" id="KW-1185">Reference proteome</keyword>
<gene>
    <name evidence="2" type="ORF">EF384_04620</name>
</gene>
<dbReference type="AlphaFoldDB" id="A0A3N4GCV1"/>
<protein>
    <submittedName>
        <fullName evidence="2">Uncharacterized protein</fullName>
    </submittedName>
</protein>
<sequence>MGIENRQSTELEDLFASLVTFDGDPDKDKAKETAKADETAATGMYCDFTTGICMPADQANQDAASTNSPFQTVDLSQLNNNK</sequence>
<dbReference type="Proteomes" id="UP000273977">
    <property type="component" value="Unassembled WGS sequence"/>
</dbReference>